<dbReference type="InterPro" id="IPR043502">
    <property type="entry name" value="DNA/RNA_pol_sf"/>
</dbReference>
<dbReference type="InterPro" id="IPR001584">
    <property type="entry name" value="Integrase_cat-core"/>
</dbReference>
<sequence>MDEQKTVLSAQHSTGSVQIMGTTRFTIIGHRPFNRKEGTWGTWILQVHSFIEINFINESNLMRSCLSASLTPNTFEKLRRSCLPPTRYDFTYDEYVAMKELYRRQKILMREKANFFRITQSDHQSRKQFANRLREAAGHCNFESFNTEAALVLQFISGMKDEEINVRLLAKENIKLDEALRFLEMYEEIHGCNSRVTMQECHAIKETRILKPRGVSSGVALRCMRATNIMGLDCINAFRASETLCSLLTNKKEVNALVSRTQSDVCAEFPEVFEDGLGHCTKVEAHVVQKDGFVPVFRKPFPLAFAIHDALSLGCNHCHSKKLSGKIRICADFSTGLNDRIMVDSYPIPRAEDLYQALRFGKTFTKLDLTKAYLQVELDEESKKILVINTHNVFDHYIETAFRCAFGTSDFPKGYGYNEFGLPIRMEKCAFFKKEVRYLGHILSSKGIRGDPKKTAAIVNMPLPTIILKLRSFFITQERCALELDRRARKSSGKNKAAELPVTARAIAEATEKYSLLKQVKPFVLSSWPEKCPREELRSYFIKRTELSKSYGCLLWEIKTVIPMKLRSRVLMKLHETHPGKERMLSMARKFCWWTAMNKDIEIKAQSCEGCATAQKNSAKVAINPWQLSDRPWKRIHADFAEPIIGKMYLIVVDAHSKWPEVLHMLRITTEPTIESLKTVFARFGFPAVLVLDNGTQFTATEFTIFCAENGIHHVTSATYIAQSNGQVERYIDTFKRALKKSTNDRHPKKDRL</sequence>
<dbReference type="AlphaFoldDB" id="A0A0V1F476"/>
<dbReference type="SUPFAM" id="SSF53098">
    <property type="entry name" value="Ribonuclease H-like"/>
    <property type="match status" value="1"/>
</dbReference>
<reference evidence="3 4" key="1">
    <citation type="submission" date="2015-01" db="EMBL/GenBank/DDBJ databases">
        <title>Evolution of Trichinella species and genotypes.</title>
        <authorList>
            <person name="Korhonen P.K."/>
            <person name="Edoardo P."/>
            <person name="Giuseppe L.R."/>
            <person name="Gasser R.B."/>
        </authorList>
    </citation>
    <scope>NUCLEOTIDE SEQUENCE [LARGE SCALE GENOMIC DNA]</scope>
    <source>
        <strain evidence="3">ISS470</strain>
    </source>
</reference>
<dbReference type="InterPro" id="IPR036397">
    <property type="entry name" value="RNaseH_sf"/>
</dbReference>
<dbReference type="EC" id="2.7.7.49" evidence="1"/>
<dbReference type="InterPro" id="IPR041588">
    <property type="entry name" value="Integrase_H2C2"/>
</dbReference>
<name>A0A0V1F476_TRIPS</name>
<dbReference type="Pfam" id="PF17921">
    <property type="entry name" value="Integrase_H2C2"/>
    <property type="match status" value="1"/>
</dbReference>
<evidence type="ECO:0000259" key="2">
    <source>
        <dbReference type="PROSITE" id="PS50994"/>
    </source>
</evidence>
<dbReference type="InterPro" id="IPR012337">
    <property type="entry name" value="RNaseH-like_sf"/>
</dbReference>
<feature type="domain" description="Integrase catalytic" evidence="2">
    <location>
        <begin position="628"/>
        <end position="753"/>
    </location>
</feature>
<dbReference type="PANTHER" id="PTHR37984">
    <property type="entry name" value="PROTEIN CBG26694"/>
    <property type="match status" value="1"/>
</dbReference>
<dbReference type="SUPFAM" id="SSF56672">
    <property type="entry name" value="DNA/RNA polymerases"/>
    <property type="match status" value="1"/>
</dbReference>
<organism evidence="3 4">
    <name type="scientific">Trichinella pseudospiralis</name>
    <name type="common">Parasitic roundworm</name>
    <dbReference type="NCBI Taxonomy" id="6337"/>
    <lineage>
        <taxon>Eukaryota</taxon>
        <taxon>Metazoa</taxon>
        <taxon>Ecdysozoa</taxon>
        <taxon>Nematoda</taxon>
        <taxon>Enoplea</taxon>
        <taxon>Dorylaimia</taxon>
        <taxon>Trichinellida</taxon>
        <taxon>Trichinellidae</taxon>
        <taxon>Trichinella</taxon>
    </lineage>
</organism>
<evidence type="ECO:0000313" key="3">
    <source>
        <dbReference type="EMBL" id="KRY80969.1"/>
    </source>
</evidence>
<accession>A0A0V1F476</accession>
<dbReference type="GO" id="GO:0003676">
    <property type="term" value="F:nucleic acid binding"/>
    <property type="evidence" value="ECO:0007669"/>
    <property type="project" value="InterPro"/>
</dbReference>
<evidence type="ECO:0000313" key="4">
    <source>
        <dbReference type="Proteomes" id="UP000054995"/>
    </source>
</evidence>
<dbReference type="Pfam" id="PF00665">
    <property type="entry name" value="rve"/>
    <property type="match status" value="1"/>
</dbReference>
<proteinExistence type="predicted"/>
<dbReference type="InterPro" id="IPR050951">
    <property type="entry name" value="Retrovirus_Pol_polyprotein"/>
</dbReference>
<dbReference type="GO" id="GO:0042575">
    <property type="term" value="C:DNA polymerase complex"/>
    <property type="evidence" value="ECO:0007669"/>
    <property type="project" value="UniProtKB-ARBA"/>
</dbReference>
<dbReference type="Gene3D" id="3.10.10.10">
    <property type="entry name" value="HIV Type 1 Reverse Transcriptase, subunit A, domain 1"/>
    <property type="match status" value="1"/>
</dbReference>
<dbReference type="Proteomes" id="UP000054995">
    <property type="component" value="Unassembled WGS sequence"/>
</dbReference>
<dbReference type="InterPro" id="IPR043128">
    <property type="entry name" value="Rev_trsase/Diguanyl_cyclase"/>
</dbReference>
<dbReference type="OrthoDB" id="5856680at2759"/>
<gene>
    <name evidence="3" type="primary">K02A2.6</name>
    <name evidence="3" type="ORF">T4D_4294</name>
</gene>
<evidence type="ECO:0000256" key="1">
    <source>
        <dbReference type="ARBA" id="ARBA00012493"/>
    </source>
</evidence>
<dbReference type="PROSITE" id="PS50994">
    <property type="entry name" value="INTEGRASE"/>
    <property type="match status" value="1"/>
</dbReference>
<dbReference type="GO" id="GO:0003964">
    <property type="term" value="F:RNA-directed DNA polymerase activity"/>
    <property type="evidence" value="ECO:0007669"/>
    <property type="project" value="UniProtKB-EC"/>
</dbReference>
<dbReference type="Gene3D" id="1.10.340.70">
    <property type="match status" value="1"/>
</dbReference>
<dbReference type="Gene3D" id="3.30.420.10">
    <property type="entry name" value="Ribonuclease H-like superfamily/Ribonuclease H"/>
    <property type="match status" value="1"/>
</dbReference>
<dbReference type="Gene3D" id="3.30.70.270">
    <property type="match status" value="1"/>
</dbReference>
<keyword evidence="4" id="KW-1185">Reference proteome</keyword>
<dbReference type="GO" id="GO:0015074">
    <property type="term" value="P:DNA integration"/>
    <property type="evidence" value="ECO:0007669"/>
    <property type="project" value="InterPro"/>
</dbReference>
<comment type="caution">
    <text evidence="3">The sequence shown here is derived from an EMBL/GenBank/DDBJ whole genome shotgun (WGS) entry which is preliminary data.</text>
</comment>
<protein>
    <recommendedName>
        <fullName evidence="1">RNA-directed DNA polymerase</fullName>
        <ecNumber evidence="1">2.7.7.49</ecNumber>
    </recommendedName>
</protein>
<dbReference type="EMBL" id="JYDT01000284">
    <property type="protein sequence ID" value="KRY80969.1"/>
    <property type="molecule type" value="Genomic_DNA"/>
</dbReference>
<dbReference type="PANTHER" id="PTHR37984:SF5">
    <property type="entry name" value="PROTEIN NYNRIN-LIKE"/>
    <property type="match status" value="1"/>
</dbReference>